<dbReference type="AlphaFoldDB" id="A0A5C3M0V1"/>
<gene>
    <name evidence="1" type="ORF">BDQ12DRAFT_682935</name>
</gene>
<protein>
    <submittedName>
        <fullName evidence="1">Uncharacterized protein</fullName>
    </submittedName>
</protein>
<name>A0A5C3M0V1_9AGAR</name>
<dbReference type="EMBL" id="ML213601">
    <property type="protein sequence ID" value="TFK39049.1"/>
    <property type="molecule type" value="Genomic_DNA"/>
</dbReference>
<keyword evidence="2" id="KW-1185">Reference proteome</keyword>
<dbReference type="Proteomes" id="UP000308652">
    <property type="component" value="Unassembled WGS sequence"/>
</dbReference>
<reference evidence="1 2" key="1">
    <citation type="journal article" date="2019" name="Nat. Ecol. Evol.">
        <title>Megaphylogeny resolves global patterns of mushroom evolution.</title>
        <authorList>
            <person name="Varga T."/>
            <person name="Krizsan K."/>
            <person name="Foldi C."/>
            <person name="Dima B."/>
            <person name="Sanchez-Garcia M."/>
            <person name="Sanchez-Ramirez S."/>
            <person name="Szollosi G.J."/>
            <person name="Szarkandi J.G."/>
            <person name="Papp V."/>
            <person name="Albert L."/>
            <person name="Andreopoulos W."/>
            <person name="Angelini C."/>
            <person name="Antonin V."/>
            <person name="Barry K.W."/>
            <person name="Bougher N.L."/>
            <person name="Buchanan P."/>
            <person name="Buyck B."/>
            <person name="Bense V."/>
            <person name="Catcheside P."/>
            <person name="Chovatia M."/>
            <person name="Cooper J."/>
            <person name="Damon W."/>
            <person name="Desjardin D."/>
            <person name="Finy P."/>
            <person name="Geml J."/>
            <person name="Haridas S."/>
            <person name="Hughes K."/>
            <person name="Justo A."/>
            <person name="Karasinski D."/>
            <person name="Kautmanova I."/>
            <person name="Kiss B."/>
            <person name="Kocsube S."/>
            <person name="Kotiranta H."/>
            <person name="LaButti K.M."/>
            <person name="Lechner B.E."/>
            <person name="Liimatainen K."/>
            <person name="Lipzen A."/>
            <person name="Lukacs Z."/>
            <person name="Mihaltcheva S."/>
            <person name="Morgado L.N."/>
            <person name="Niskanen T."/>
            <person name="Noordeloos M.E."/>
            <person name="Ohm R.A."/>
            <person name="Ortiz-Santana B."/>
            <person name="Ovrebo C."/>
            <person name="Racz N."/>
            <person name="Riley R."/>
            <person name="Savchenko A."/>
            <person name="Shiryaev A."/>
            <person name="Soop K."/>
            <person name="Spirin V."/>
            <person name="Szebenyi C."/>
            <person name="Tomsovsky M."/>
            <person name="Tulloss R.E."/>
            <person name="Uehling J."/>
            <person name="Grigoriev I.V."/>
            <person name="Vagvolgyi C."/>
            <person name="Papp T."/>
            <person name="Martin F.M."/>
            <person name="Miettinen O."/>
            <person name="Hibbett D.S."/>
            <person name="Nagy L.G."/>
        </authorList>
    </citation>
    <scope>NUCLEOTIDE SEQUENCE [LARGE SCALE GENOMIC DNA]</scope>
    <source>
        <strain evidence="1 2">CBS 166.37</strain>
    </source>
</reference>
<evidence type="ECO:0000313" key="1">
    <source>
        <dbReference type="EMBL" id="TFK39049.1"/>
    </source>
</evidence>
<sequence>MKFDELLGCKLRGEKEERMISSRPFLLTLVLFEALRTAVSSPPHTFLPRLYPDNRWCSILQRRER</sequence>
<accession>A0A5C3M0V1</accession>
<evidence type="ECO:0000313" key="2">
    <source>
        <dbReference type="Proteomes" id="UP000308652"/>
    </source>
</evidence>
<proteinExistence type="predicted"/>
<organism evidence="1 2">
    <name type="scientific">Crucibulum laeve</name>
    <dbReference type="NCBI Taxonomy" id="68775"/>
    <lineage>
        <taxon>Eukaryota</taxon>
        <taxon>Fungi</taxon>
        <taxon>Dikarya</taxon>
        <taxon>Basidiomycota</taxon>
        <taxon>Agaricomycotina</taxon>
        <taxon>Agaricomycetes</taxon>
        <taxon>Agaricomycetidae</taxon>
        <taxon>Agaricales</taxon>
        <taxon>Agaricineae</taxon>
        <taxon>Nidulariaceae</taxon>
        <taxon>Crucibulum</taxon>
    </lineage>
</organism>